<name>A0ACB7F9D0_NIBAL</name>
<evidence type="ECO:0000313" key="2">
    <source>
        <dbReference type="Proteomes" id="UP000805704"/>
    </source>
</evidence>
<proteinExistence type="predicted"/>
<dbReference type="Proteomes" id="UP000805704">
    <property type="component" value="Chromosome 14"/>
</dbReference>
<dbReference type="EMBL" id="CM024802">
    <property type="protein sequence ID" value="KAG8011078.1"/>
    <property type="molecule type" value="Genomic_DNA"/>
</dbReference>
<comment type="caution">
    <text evidence="1">The sequence shown here is derived from an EMBL/GenBank/DDBJ whole genome shotgun (WGS) entry which is preliminary data.</text>
</comment>
<protein>
    <submittedName>
        <fullName evidence="1">Uncharacterized protein</fullName>
    </submittedName>
</protein>
<reference evidence="1" key="1">
    <citation type="submission" date="2020-04" db="EMBL/GenBank/DDBJ databases">
        <title>A chromosome-scale assembly and high-density genetic map of the yellow drum (Nibea albiflora) genome.</title>
        <authorList>
            <person name="Xu D."/>
            <person name="Zhang W."/>
            <person name="Chen R."/>
            <person name="Tan P."/>
            <person name="Wang L."/>
            <person name="Song H."/>
            <person name="Tian L."/>
            <person name="Zhu Q."/>
            <person name="Wang B."/>
        </authorList>
    </citation>
    <scope>NUCLEOTIDE SEQUENCE</scope>
    <source>
        <strain evidence="1">ZJHYS-2018</strain>
    </source>
</reference>
<organism evidence="1 2">
    <name type="scientific">Nibea albiflora</name>
    <name type="common">Yellow drum</name>
    <name type="synonym">Corvina albiflora</name>
    <dbReference type="NCBI Taxonomy" id="240163"/>
    <lineage>
        <taxon>Eukaryota</taxon>
        <taxon>Metazoa</taxon>
        <taxon>Chordata</taxon>
        <taxon>Craniata</taxon>
        <taxon>Vertebrata</taxon>
        <taxon>Euteleostomi</taxon>
        <taxon>Actinopterygii</taxon>
        <taxon>Neopterygii</taxon>
        <taxon>Teleostei</taxon>
        <taxon>Neoteleostei</taxon>
        <taxon>Acanthomorphata</taxon>
        <taxon>Eupercaria</taxon>
        <taxon>Sciaenidae</taxon>
        <taxon>Nibea</taxon>
    </lineage>
</organism>
<keyword evidence="2" id="KW-1185">Reference proteome</keyword>
<sequence length="125" mass="14193">MLAKGCDIPDAEELLRALTETNTTVKLLFVKSEDVEEAIEKIPKLIPAVPGTMRSQQVITLAPGELMVRDVSYMCTIWKQFNCKCFSTLFQFWSEDGNGRQWGESRKGNPVGNSRADWEMVYSNR</sequence>
<gene>
    <name evidence="1" type="ORF">GBF38_005733</name>
</gene>
<evidence type="ECO:0000313" key="1">
    <source>
        <dbReference type="EMBL" id="KAG8011078.1"/>
    </source>
</evidence>
<accession>A0ACB7F9D0</accession>